<sequence length="233" mass="23657">MGVGTATVLLVPLMVGSGGQEPADAPSTMGVAPTQLPPGENLPGGAGAAGSEPITAEPSEGVDGPPGSPVPPGSGMGGDLPVESLPAPGYPSCAVDGAGTWWTDPADPYTCLPPVSRPFHEPTPPGMPPELSQPIFGEPPVSRPFHEPTPPGMPPELSQPIFGEPPVSRPFHEPTPPGMPPELSQPIFGDPAEALTPDDCRVTGAMQCTVTIMDQVYVVDFVDGEPVAVAAAR</sequence>
<protein>
    <submittedName>
        <fullName evidence="2">Uncharacterized protein</fullName>
    </submittedName>
</protein>
<reference evidence="2 3" key="1">
    <citation type="submission" date="2019-08" db="EMBL/GenBank/DDBJ databases">
        <title>Genone of Arthrobacter echini P9.</title>
        <authorList>
            <person name="Bowman J.P."/>
        </authorList>
    </citation>
    <scope>NUCLEOTIDE SEQUENCE [LARGE SCALE GENOMIC DNA]</scope>
    <source>
        <strain evidence="2 3">P9</strain>
    </source>
</reference>
<dbReference type="Proteomes" id="UP000323410">
    <property type="component" value="Unassembled WGS sequence"/>
</dbReference>
<gene>
    <name evidence="2" type="ORF">FQ377_05890</name>
</gene>
<dbReference type="RefSeq" id="WP_148600311.1">
    <property type="nucleotide sequence ID" value="NZ_VSLD01000002.1"/>
</dbReference>
<comment type="caution">
    <text evidence="2">The sequence shown here is derived from an EMBL/GenBank/DDBJ whole genome shotgun (WGS) entry which is preliminary data.</text>
</comment>
<evidence type="ECO:0000313" key="3">
    <source>
        <dbReference type="Proteomes" id="UP000323410"/>
    </source>
</evidence>
<keyword evidence="3" id="KW-1185">Reference proteome</keyword>
<accession>A0A5D0XSM0</accession>
<dbReference type="OrthoDB" id="4953801at2"/>
<evidence type="ECO:0000256" key="1">
    <source>
        <dbReference type="SAM" id="MobiDB-lite"/>
    </source>
</evidence>
<organism evidence="2 3">
    <name type="scientific">Arthrobacter echini</name>
    <dbReference type="NCBI Taxonomy" id="1529066"/>
    <lineage>
        <taxon>Bacteria</taxon>
        <taxon>Bacillati</taxon>
        <taxon>Actinomycetota</taxon>
        <taxon>Actinomycetes</taxon>
        <taxon>Micrococcales</taxon>
        <taxon>Micrococcaceae</taxon>
        <taxon>Arthrobacter</taxon>
    </lineage>
</organism>
<proteinExistence type="predicted"/>
<feature type="region of interest" description="Disordered" evidence="1">
    <location>
        <begin position="17"/>
        <end position="82"/>
    </location>
</feature>
<dbReference type="EMBL" id="VSLD01000002">
    <property type="protein sequence ID" value="TYC99490.1"/>
    <property type="molecule type" value="Genomic_DNA"/>
</dbReference>
<name>A0A5D0XSM0_9MICC</name>
<evidence type="ECO:0000313" key="2">
    <source>
        <dbReference type="EMBL" id="TYC99490.1"/>
    </source>
</evidence>
<dbReference type="AlphaFoldDB" id="A0A5D0XSM0"/>